<feature type="compositionally biased region" description="Polar residues" evidence="1">
    <location>
        <begin position="226"/>
        <end position="238"/>
    </location>
</feature>
<dbReference type="AlphaFoldDB" id="A0A6L2MQ80"/>
<sequence length="582" mass="64308">MFELSNDAIGIYYQMFDFSRVRVPFSSFLLALIKHYRVYFSQLGPLGLNKVITFEVLCRSLQIELMMTFFKVFQTLYKQSDWISFAKRHAPSLVCIDDNRSCMKHWKSGFFLIDQRAILDSIVWRHPTVAIDDPRLAAGSFKMADVRRLRAHIIKLKDMHEGLWAFMILSAFLSGPVLRSRRSPILIGSYRGYPSSKILAKVKASQKRKASTSGATSSHVAKHTRSTMAQSSGSTTRPSLFLENSNDESDDDGDACIEILLITPLCSVVMILSLGNQGGNFAAPAAEDSRVKGIMADDAAVPFVGVRRSRPSFRHAPSFRDVFRDAIYMNFFSFLPVLIMPLILKVSGLNDKLSSFDASFVKSKAKGKERKKKIKSLTKSLDNLHVEVAHLFTNLNRATVLEAEKDEEILRLKAAPPKVQGELLSLAASAGFERGLSMHQTKDEFAAVLKKMAHLCLVHRESTVTHASKSLELPTNVSPTSSAIDLGKNKEWVNVMVEVPDPKNADCVVNAISGRSERVSSGPSNVVVALYVGKKGDGSLPSSAISEEAVDNPSEVSPGYAVLVFMSSWLLVKCRLGYAISS</sequence>
<dbReference type="EMBL" id="BKCJ010006981">
    <property type="protein sequence ID" value="GEU74942.1"/>
    <property type="molecule type" value="Genomic_DNA"/>
</dbReference>
<dbReference type="InterPro" id="IPR007321">
    <property type="entry name" value="Transposase_28"/>
</dbReference>
<evidence type="ECO:0000259" key="2">
    <source>
        <dbReference type="Pfam" id="PF04195"/>
    </source>
</evidence>
<feature type="domain" description="Transposase (putative) gypsy type" evidence="2">
    <location>
        <begin position="21"/>
        <end position="75"/>
    </location>
</feature>
<evidence type="ECO:0000256" key="1">
    <source>
        <dbReference type="SAM" id="MobiDB-lite"/>
    </source>
</evidence>
<reference evidence="3" key="1">
    <citation type="journal article" date="2019" name="Sci. Rep.">
        <title>Draft genome of Tanacetum cinerariifolium, the natural source of mosquito coil.</title>
        <authorList>
            <person name="Yamashiro T."/>
            <person name="Shiraishi A."/>
            <person name="Satake H."/>
            <person name="Nakayama K."/>
        </authorList>
    </citation>
    <scope>NUCLEOTIDE SEQUENCE</scope>
</reference>
<feature type="region of interest" description="Disordered" evidence="1">
    <location>
        <begin position="206"/>
        <end position="247"/>
    </location>
</feature>
<protein>
    <recommendedName>
        <fullName evidence="2">Transposase (putative) gypsy type domain-containing protein</fullName>
    </recommendedName>
</protein>
<proteinExistence type="predicted"/>
<comment type="caution">
    <text evidence="3">The sequence shown here is derived from an EMBL/GenBank/DDBJ whole genome shotgun (WGS) entry which is preliminary data.</text>
</comment>
<organism evidence="3">
    <name type="scientific">Tanacetum cinerariifolium</name>
    <name type="common">Dalmatian daisy</name>
    <name type="synonym">Chrysanthemum cinerariifolium</name>
    <dbReference type="NCBI Taxonomy" id="118510"/>
    <lineage>
        <taxon>Eukaryota</taxon>
        <taxon>Viridiplantae</taxon>
        <taxon>Streptophyta</taxon>
        <taxon>Embryophyta</taxon>
        <taxon>Tracheophyta</taxon>
        <taxon>Spermatophyta</taxon>
        <taxon>Magnoliopsida</taxon>
        <taxon>eudicotyledons</taxon>
        <taxon>Gunneridae</taxon>
        <taxon>Pentapetalae</taxon>
        <taxon>asterids</taxon>
        <taxon>campanulids</taxon>
        <taxon>Asterales</taxon>
        <taxon>Asteraceae</taxon>
        <taxon>Asteroideae</taxon>
        <taxon>Anthemideae</taxon>
        <taxon>Anthemidinae</taxon>
        <taxon>Tanacetum</taxon>
    </lineage>
</organism>
<name>A0A6L2MQ80_TANCI</name>
<evidence type="ECO:0000313" key="3">
    <source>
        <dbReference type="EMBL" id="GEU74942.1"/>
    </source>
</evidence>
<gene>
    <name evidence="3" type="ORF">Tci_046920</name>
</gene>
<dbReference type="Pfam" id="PF04195">
    <property type="entry name" value="Transposase_28"/>
    <property type="match status" value="1"/>
</dbReference>
<accession>A0A6L2MQ80</accession>